<evidence type="ECO:0000256" key="1">
    <source>
        <dbReference type="SAM" id="SignalP"/>
    </source>
</evidence>
<keyword evidence="1" id="KW-0732">Signal</keyword>
<reference evidence="2 3" key="1">
    <citation type="submission" date="2017-09" db="EMBL/GenBank/DDBJ databases">
        <title>Large-scale bioinformatics analysis of Bacillus genomes uncovers conserved roles of natural products in bacterial physiology.</title>
        <authorList>
            <consortium name="Agbiome Team Llc"/>
            <person name="Bleich R.M."/>
            <person name="Grubbs K.J."/>
            <person name="Santa Maria K.C."/>
            <person name="Allen S.E."/>
            <person name="Farag S."/>
            <person name="Shank E.A."/>
            <person name="Bowers A."/>
        </authorList>
    </citation>
    <scope>NUCLEOTIDE SEQUENCE [LARGE SCALE GENOMIC DNA]</scope>
    <source>
        <strain evidence="2 3">AFS041711</strain>
    </source>
</reference>
<name>A0A9X7CMI4_BACCE</name>
<accession>A0A9X7CMI4</accession>
<dbReference type="Proteomes" id="UP000224203">
    <property type="component" value="Unassembled WGS sequence"/>
</dbReference>
<sequence length="165" mass="18287">MKYKDRIRAKHNYKQALLATVTTFTLGVSALGGAASTFAAENTKEVQKQSQSESTVKNKVQLTEEKKIGKIDLSKIKGDLDNQKKIFEENENNLFIGAEGLGINKDNILSLEHEAFINKEVAKKIAANLKATQPKSISKIEELRKTLSKDANIGKVENVEDVIKE</sequence>
<dbReference type="AlphaFoldDB" id="A0A9X7CMI4"/>
<evidence type="ECO:0000313" key="2">
    <source>
        <dbReference type="EMBL" id="PGS78313.1"/>
    </source>
</evidence>
<evidence type="ECO:0000313" key="3">
    <source>
        <dbReference type="Proteomes" id="UP000224203"/>
    </source>
</evidence>
<proteinExistence type="predicted"/>
<comment type="caution">
    <text evidence="2">The sequence shown here is derived from an EMBL/GenBank/DDBJ whole genome shotgun (WGS) entry which is preliminary data.</text>
</comment>
<feature type="signal peptide" evidence="1">
    <location>
        <begin position="1"/>
        <end position="30"/>
    </location>
</feature>
<organism evidence="2 3">
    <name type="scientific">Bacillus cereus</name>
    <dbReference type="NCBI Taxonomy" id="1396"/>
    <lineage>
        <taxon>Bacteria</taxon>
        <taxon>Bacillati</taxon>
        <taxon>Bacillota</taxon>
        <taxon>Bacilli</taxon>
        <taxon>Bacillales</taxon>
        <taxon>Bacillaceae</taxon>
        <taxon>Bacillus</taxon>
        <taxon>Bacillus cereus group</taxon>
    </lineage>
</organism>
<protein>
    <submittedName>
        <fullName evidence="2">Uncharacterized protein</fullName>
    </submittedName>
</protein>
<feature type="non-terminal residue" evidence="2">
    <location>
        <position position="165"/>
    </location>
</feature>
<feature type="chain" id="PRO_5040804025" evidence="1">
    <location>
        <begin position="31"/>
        <end position="165"/>
    </location>
</feature>
<gene>
    <name evidence="2" type="ORF">COC69_15840</name>
</gene>
<dbReference type="EMBL" id="NULI01000087">
    <property type="protein sequence ID" value="PGS78313.1"/>
    <property type="molecule type" value="Genomic_DNA"/>
</dbReference>